<reference evidence="3 4" key="1">
    <citation type="submission" date="2019-06" db="EMBL/GenBank/DDBJ databases">
        <authorList>
            <person name="Jiang L."/>
        </authorList>
    </citation>
    <scope>NUCLEOTIDE SEQUENCE [LARGE SCALE GENOMIC DNA]</scope>
    <source>
        <strain evidence="3 4">YIM 48858</strain>
    </source>
</reference>
<dbReference type="InterPro" id="IPR000792">
    <property type="entry name" value="Tscrpt_reg_LuxR_C"/>
</dbReference>
<comment type="caution">
    <text evidence="3">The sequence shown here is derived from an EMBL/GenBank/DDBJ whole genome shotgun (WGS) entry which is preliminary data.</text>
</comment>
<gene>
    <name evidence="3" type="ORF">FHG71_02335</name>
</gene>
<organism evidence="3 4">
    <name type="scientific">Rubellimicrobium roseum</name>
    <dbReference type="NCBI Taxonomy" id="687525"/>
    <lineage>
        <taxon>Bacteria</taxon>
        <taxon>Pseudomonadati</taxon>
        <taxon>Pseudomonadota</taxon>
        <taxon>Alphaproteobacteria</taxon>
        <taxon>Rhodobacterales</taxon>
        <taxon>Roseobacteraceae</taxon>
        <taxon>Rubellimicrobium</taxon>
    </lineage>
</organism>
<evidence type="ECO:0000259" key="2">
    <source>
        <dbReference type="PROSITE" id="PS50043"/>
    </source>
</evidence>
<protein>
    <submittedName>
        <fullName evidence="3">Response regulator transcription factor</fullName>
    </submittedName>
</protein>
<evidence type="ECO:0000313" key="4">
    <source>
        <dbReference type="Proteomes" id="UP000305709"/>
    </source>
</evidence>
<dbReference type="Gene3D" id="1.10.10.10">
    <property type="entry name" value="Winged helix-like DNA-binding domain superfamily/Winged helix DNA-binding domain"/>
    <property type="match status" value="1"/>
</dbReference>
<sequence>MQTIEACRIALHERPIVVLADEVDSDAIDMAIGLGVCGVIPTHLASDVAMAAIQLILAGGRYYPDSAWPRRSASISVDRHGTSGAARGEASMRFAPGRAADGPMRLPDDEDLLAPRSNAQPDGTIDERCVEVHINGRSLVLTARQVDVIRLLEQGLSNKAIAKALDLSESTVKLHVRHLLRKLKVSNRTQIALLALSMEREPLAP</sequence>
<dbReference type="InterPro" id="IPR016032">
    <property type="entry name" value="Sig_transdc_resp-reg_C-effctor"/>
</dbReference>
<evidence type="ECO:0000313" key="3">
    <source>
        <dbReference type="EMBL" id="TNC75036.1"/>
    </source>
</evidence>
<dbReference type="SUPFAM" id="SSF46894">
    <property type="entry name" value="C-terminal effector domain of the bipartite response regulators"/>
    <property type="match status" value="1"/>
</dbReference>
<feature type="domain" description="HTH luxR-type" evidence="2">
    <location>
        <begin position="134"/>
        <end position="199"/>
    </location>
</feature>
<accession>A0A5C4NPP0</accession>
<dbReference type="GO" id="GO:0003677">
    <property type="term" value="F:DNA binding"/>
    <property type="evidence" value="ECO:0007669"/>
    <property type="project" value="UniProtKB-KW"/>
</dbReference>
<dbReference type="OrthoDB" id="9814495at2"/>
<dbReference type="Proteomes" id="UP000305709">
    <property type="component" value="Unassembled WGS sequence"/>
</dbReference>
<dbReference type="PROSITE" id="PS00622">
    <property type="entry name" value="HTH_LUXR_1"/>
    <property type="match status" value="1"/>
</dbReference>
<dbReference type="EMBL" id="VDFV01000001">
    <property type="protein sequence ID" value="TNC75036.1"/>
    <property type="molecule type" value="Genomic_DNA"/>
</dbReference>
<proteinExistence type="predicted"/>
<dbReference type="PRINTS" id="PR00038">
    <property type="entry name" value="HTHLUXR"/>
</dbReference>
<dbReference type="PANTHER" id="PTHR43214">
    <property type="entry name" value="TWO-COMPONENT RESPONSE REGULATOR"/>
    <property type="match status" value="1"/>
</dbReference>
<dbReference type="CDD" id="cd06170">
    <property type="entry name" value="LuxR_C_like"/>
    <property type="match status" value="1"/>
</dbReference>
<evidence type="ECO:0000256" key="1">
    <source>
        <dbReference type="ARBA" id="ARBA00023125"/>
    </source>
</evidence>
<dbReference type="InterPro" id="IPR036388">
    <property type="entry name" value="WH-like_DNA-bd_sf"/>
</dbReference>
<dbReference type="PROSITE" id="PS50043">
    <property type="entry name" value="HTH_LUXR_2"/>
    <property type="match status" value="1"/>
</dbReference>
<dbReference type="AlphaFoldDB" id="A0A5C4NPP0"/>
<keyword evidence="1" id="KW-0238">DNA-binding</keyword>
<dbReference type="GO" id="GO:0006355">
    <property type="term" value="P:regulation of DNA-templated transcription"/>
    <property type="evidence" value="ECO:0007669"/>
    <property type="project" value="InterPro"/>
</dbReference>
<name>A0A5C4NPP0_9RHOB</name>
<dbReference type="InterPro" id="IPR039420">
    <property type="entry name" value="WalR-like"/>
</dbReference>
<dbReference type="Pfam" id="PF00196">
    <property type="entry name" value="GerE"/>
    <property type="match status" value="1"/>
</dbReference>
<dbReference type="SMART" id="SM00421">
    <property type="entry name" value="HTH_LUXR"/>
    <property type="match status" value="1"/>
</dbReference>
<dbReference type="PANTHER" id="PTHR43214:SF42">
    <property type="entry name" value="TRANSCRIPTIONAL REGULATORY PROTEIN DESR"/>
    <property type="match status" value="1"/>
</dbReference>
<keyword evidence="4" id="KW-1185">Reference proteome</keyword>